<dbReference type="Pfam" id="PF00440">
    <property type="entry name" value="TetR_N"/>
    <property type="match status" value="1"/>
</dbReference>
<feature type="domain" description="HTH tetR-type" evidence="4">
    <location>
        <begin position="13"/>
        <end position="73"/>
    </location>
</feature>
<dbReference type="PRINTS" id="PR00455">
    <property type="entry name" value="HTHTETR"/>
</dbReference>
<evidence type="ECO:0000313" key="6">
    <source>
        <dbReference type="Proteomes" id="UP001597451"/>
    </source>
</evidence>
<dbReference type="PROSITE" id="PS50977">
    <property type="entry name" value="HTH_TETR_2"/>
    <property type="match status" value="1"/>
</dbReference>
<evidence type="ECO:0000256" key="3">
    <source>
        <dbReference type="PROSITE-ProRule" id="PRU00335"/>
    </source>
</evidence>
<dbReference type="EMBL" id="JBHUMX010000035">
    <property type="protein sequence ID" value="MFD2629052.1"/>
    <property type="molecule type" value="Genomic_DNA"/>
</dbReference>
<keyword evidence="1" id="KW-0678">Repressor</keyword>
<dbReference type="InterPro" id="IPR001647">
    <property type="entry name" value="HTH_TetR"/>
</dbReference>
<evidence type="ECO:0000259" key="4">
    <source>
        <dbReference type="PROSITE" id="PS50977"/>
    </source>
</evidence>
<dbReference type="RefSeq" id="WP_379561826.1">
    <property type="nucleotide sequence ID" value="NZ_JBHUMX010000035.1"/>
</dbReference>
<dbReference type="InterPro" id="IPR009057">
    <property type="entry name" value="Homeodomain-like_sf"/>
</dbReference>
<sequence length="198" mass="22516">MSNRGRKKGSIGEKSREQLLTIAAAQFATNGFYETKISTIVKDAGLTQPTFYLYFKSKEAIFKELTTIFKNSLLNLTEDSLLDSGLKEEMIKQEIQGKVGAIFRFFRENPHLTKIGFFLSEESEAIKKMLAHAISMNLAQEQRDGYFHQHLKMDVVAEIVVGIMERLTVSRLFTGLSDPEELAEEMVELLLFGMQVQH</sequence>
<evidence type="ECO:0000256" key="1">
    <source>
        <dbReference type="ARBA" id="ARBA00022491"/>
    </source>
</evidence>
<name>A0ABW5Q0A6_9BACI</name>
<accession>A0ABW5Q0A6</accession>
<dbReference type="SUPFAM" id="SSF46689">
    <property type="entry name" value="Homeodomain-like"/>
    <property type="match status" value="1"/>
</dbReference>
<feature type="DNA-binding region" description="H-T-H motif" evidence="3">
    <location>
        <begin position="36"/>
        <end position="55"/>
    </location>
</feature>
<proteinExistence type="predicted"/>
<comment type="caution">
    <text evidence="5">The sequence shown here is derived from an EMBL/GenBank/DDBJ whole genome shotgun (WGS) entry which is preliminary data.</text>
</comment>
<gene>
    <name evidence="5" type="ORF">ACFSUN_09705</name>
</gene>
<keyword evidence="6" id="KW-1185">Reference proteome</keyword>
<dbReference type="InterPro" id="IPR050624">
    <property type="entry name" value="HTH-type_Tx_Regulator"/>
</dbReference>
<keyword evidence="2 3" id="KW-0238">DNA-binding</keyword>
<dbReference type="PANTHER" id="PTHR43479">
    <property type="entry name" value="ACREF/ENVCD OPERON REPRESSOR-RELATED"/>
    <property type="match status" value="1"/>
</dbReference>
<dbReference type="Gene3D" id="1.10.357.10">
    <property type="entry name" value="Tetracycline Repressor, domain 2"/>
    <property type="match status" value="1"/>
</dbReference>
<dbReference type="Proteomes" id="UP001597451">
    <property type="component" value="Unassembled WGS sequence"/>
</dbReference>
<evidence type="ECO:0000313" key="5">
    <source>
        <dbReference type="EMBL" id="MFD2629052.1"/>
    </source>
</evidence>
<organism evidence="5 6">
    <name type="scientific">Oceanobacillus kapialis</name>
    <dbReference type="NCBI Taxonomy" id="481353"/>
    <lineage>
        <taxon>Bacteria</taxon>
        <taxon>Bacillati</taxon>
        <taxon>Bacillota</taxon>
        <taxon>Bacilli</taxon>
        <taxon>Bacillales</taxon>
        <taxon>Bacillaceae</taxon>
        <taxon>Oceanobacillus</taxon>
    </lineage>
</organism>
<protein>
    <submittedName>
        <fullName evidence="5">TetR/AcrR family transcriptional regulator</fullName>
    </submittedName>
</protein>
<reference evidence="6" key="1">
    <citation type="journal article" date="2019" name="Int. J. Syst. Evol. Microbiol.">
        <title>The Global Catalogue of Microorganisms (GCM) 10K type strain sequencing project: providing services to taxonomists for standard genome sequencing and annotation.</title>
        <authorList>
            <consortium name="The Broad Institute Genomics Platform"/>
            <consortium name="The Broad Institute Genome Sequencing Center for Infectious Disease"/>
            <person name="Wu L."/>
            <person name="Ma J."/>
        </authorList>
    </citation>
    <scope>NUCLEOTIDE SEQUENCE [LARGE SCALE GENOMIC DNA]</scope>
    <source>
        <strain evidence="6">TISTR 1858</strain>
    </source>
</reference>
<dbReference type="PANTHER" id="PTHR43479:SF8">
    <property type="entry name" value="TRANSCRIPTIONAL REGULATOR, TETR FAMILY"/>
    <property type="match status" value="1"/>
</dbReference>
<evidence type="ECO:0000256" key="2">
    <source>
        <dbReference type="ARBA" id="ARBA00023125"/>
    </source>
</evidence>